<comment type="caution">
    <text evidence="2">The sequence shown here is derived from an EMBL/GenBank/DDBJ whole genome shotgun (WGS) entry which is preliminary data.</text>
</comment>
<evidence type="ECO:0000313" key="3">
    <source>
        <dbReference type="Proteomes" id="UP000178429"/>
    </source>
</evidence>
<sequence length="68" mass="7262">MPTGETKIYSEFFTNLAVAWFSAGAIGPFFTGPVQVSRMSAFILSGILGAYISLRFAVSVTRKGGNKP</sequence>
<evidence type="ECO:0000313" key="2">
    <source>
        <dbReference type="EMBL" id="OGM68860.1"/>
    </source>
</evidence>
<feature type="transmembrane region" description="Helical" evidence="1">
    <location>
        <begin position="36"/>
        <end position="58"/>
    </location>
</feature>
<dbReference type="EMBL" id="MGHL01000017">
    <property type="protein sequence ID" value="OGM68860.1"/>
    <property type="molecule type" value="Genomic_DNA"/>
</dbReference>
<name>A0A1F8BY83_9BACT</name>
<reference evidence="2 3" key="1">
    <citation type="journal article" date="2016" name="Nat. Commun.">
        <title>Thousands of microbial genomes shed light on interconnected biogeochemical processes in an aquifer system.</title>
        <authorList>
            <person name="Anantharaman K."/>
            <person name="Brown C.T."/>
            <person name="Hug L.A."/>
            <person name="Sharon I."/>
            <person name="Castelle C.J."/>
            <person name="Probst A.J."/>
            <person name="Thomas B.C."/>
            <person name="Singh A."/>
            <person name="Wilkins M.J."/>
            <person name="Karaoz U."/>
            <person name="Brodie E.L."/>
            <person name="Williams K.H."/>
            <person name="Hubbard S.S."/>
            <person name="Banfield J.F."/>
        </authorList>
    </citation>
    <scope>NUCLEOTIDE SEQUENCE [LARGE SCALE GENOMIC DNA]</scope>
</reference>
<evidence type="ECO:0000256" key="1">
    <source>
        <dbReference type="SAM" id="Phobius"/>
    </source>
</evidence>
<dbReference type="STRING" id="1802525.A2975_00620"/>
<keyword evidence="1" id="KW-1133">Transmembrane helix</keyword>
<gene>
    <name evidence="2" type="ORF">A2975_00620</name>
</gene>
<organism evidence="2 3">
    <name type="scientific">Candidatus Woesebacteria bacterium RIFCSPLOWO2_01_FULL_44_14</name>
    <dbReference type="NCBI Taxonomy" id="1802525"/>
    <lineage>
        <taxon>Bacteria</taxon>
        <taxon>Candidatus Woeseibacteriota</taxon>
    </lineage>
</organism>
<proteinExistence type="predicted"/>
<keyword evidence="1" id="KW-0472">Membrane</keyword>
<dbReference type="Proteomes" id="UP000178429">
    <property type="component" value="Unassembled WGS sequence"/>
</dbReference>
<protein>
    <submittedName>
        <fullName evidence="2">Uncharacterized protein</fullName>
    </submittedName>
</protein>
<keyword evidence="1" id="KW-0812">Transmembrane</keyword>
<accession>A0A1F8BY83</accession>
<dbReference type="AlphaFoldDB" id="A0A1F8BY83"/>
<feature type="transmembrane region" description="Helical" evidence="1">
    <location>
        <begin position="12"/>
        <end position="30"/>
    </location>
</feature>